<evidence type="ECO:0000313" key="2">
    <source>
        <dbReference type="EMBL" id="OSC98046.1"/>
    </source>
</evidence>
<evidence type="ECO:0000256" key="1">
    <source>
        <dbReference type="SAM" id="MobiDB-lite"/>
    </source>
</evidence>
<dbReference type="EMBL" id="KZ084143">
    <property type="protein sequence ID" value="OSC98046.1"/>
    <property type="molecule type" value="Genomic_DNA"/>
</dbReference>
<name>A0A1Y2IA88_TRAC3</name>
<organism evidence="2 3">
    <name type="scientific">Trametes coccinea (strain BRFM310)</name>
    <name type="common">Pycnoporus coccineus</name>
    <dbReference type="NCBI Taxonomy" id="1353009"/>
    <lineage>
        <taxon>Eukaryota</taxon>
        <taxon>Fungi</taxon>
        <taxon>Dikarya</taxon>
        <taxon>Basidiomycota</taxon>
        <taxon>Agaricomycotina</taxon>
        <taxon>Agaricomycetes</taxon>
        <taxon>Polyporales</taxon>
        <taxon>Polyporaceae</taxon>
        <taxon>Trametes</taxon>
    </lineage>
</organism>
<reference evidence="2 3" key="1">
    <citation type="journal article" date="2015" name="Biotechnol. Biofuels">
        <title>Enhanced degradation of softwood versus hardwood by the white-rot fungus Pycnoporus coccineus.</title>
        <authorList>
            <person name="Couturier M."/>
            <person name="Navarro D."/>
            <person name="Chevret D."/>
            <person name="Henrissat B."/>
            <person name="Piumi F."/>
            <person name="Ruiz-Duenas F.J."/>
            <person name="Martinez A.T."/>
            <person name="Grigoriev I.V."/>
            <person name="Riley R."/>
            <person name="Lipzen A."/>
            <person name="Berrin J.G."/>
            <person name="Master E.R."/>
            <person name="Rosso M.N."/>
        </authorList>
    </citation>
    <scope>NUCLEOTIDE SEQUENCE [LARGE SCALE GENOMIC DNA]</scope>
    <source>
        <strain evidence="2 3">BRFM310</strain>
    </source>
</reference>
<gene>
    <name evidence="2" type="ORF">PYCCODRAFT_1042690</name>
</gene>
<feature type="compositionally biased region" description="Basic and acidic residues" evidence="1">
    <location>
        <begin position="137"/>
        <end position="148"/>
    </location>
</feature>
<dbReference type="Proteomes" id="UP000193067">
    <property type="component" value="Unassembled WGS sequence"/>
</dbReference>
<accession>A0A1Y2IA88</accession>
<proteinExistence type="predicted"/>
<dbReference type="AlphaFoldDB" id="A0A1Y2IA88"/>
<feature type="compositionally biased region" description="Low complexity" evidence="1">
    <location>
        <begin position="104"/>
        <end position="118"/>
    </location>
</feature>
<protein>
    <submittedName>
        <fullName evidence="2">Uncharacterized protein</fullName>
    </submittedName>
</protein>
<keyword evidence="3" id="KW-1185">Reference proteome</keyword>
<sequence length="217" mass="24315">MMPMVQNQESEDAQHDIDIVLEESDGSPSREWDTLRPLTDVYTHSEDEDGGWLRNSIGGLPDSTTNYRASFASAYATPDGRITPLPPASEPLHQIYHPSVVEGSDYSDSDNSSTSDGDSQSRHYAPGDTSKSGRSPPRTERTQTRTERYLAATEVALSRKPETLSASMTGRSHEERSSRIRRFVNLHTQKKVRPSRRHNAWENPEVSTMRLVLTDVT</sequence>
<evidence type="ECO:0000313" key="3">
    <source>
        <dbReference type="Proteomes" id="UP000193067"/>
    </source>
</evidence>
<feature type="region of interest" description="Disordered" evidence="1">
    <location>
        <begin position="101"/>
        <end position="148"/>
    </location>
</feature>